<evidence type="ECO:0000256" key="1">
    <source>
        <dbReference type="ARBA" id="ARBA00004141"/>
    </source>
</evidence>
<evidence type="ECO:0000256" key="5">
    <source>
        <dbReference type="ARBA" id="ARBA00023136"/>
    </source>
</evidence>
<dbReference type="Gene3D" id="1.20.120.1630">
    <property type="match status" value="1"/>
</dbReference>
<feature type="transmembrane region" description="Helical" evidence="6">
    <location>
        <begin position="12"/>
        <end position="41"/>
    </location>
</feature>
<evidence type="ECO:0000313" key="7">
    <source>
        <dbReference type="EMBL" id="KHD07832.1"/>
    </source>
</evidence>
<dbReference type="PANTHER" id="PTHR31040:SF1">
    <property type="entry name" value="NURIM"/>
    <property type="match status" value="1"/>
</dbReference>
<comment type="caution">
    <text evidence="7">The sequence shown here is derived from an EMBL/GenBank/DDBJ whole genome shotgun (WGS) entry which is preliminary data.</text>
</comment>
<dbReference type="InterPro" id="IPR033580">
    <property type="entry name" value="Nurim-like"/>
</dbReference>
<keyword evidence="4 6" id="KW-1133">Transmembrane helix</keyword>
<comment type="similarity">
    <text evidence="2">Belongs to the nurim family.</text>
</comment>
<organism evidence="7 8">
    <name type="scientific">Candidatus Thiomargarita nelsonii</name>
    <dbReference type="NCBI Taxonomy" id="1003181"/>
    <lineage>
        <taxon>Bacteria</taxon>
        <taxon>Pseudomonadati</taxon>
        <taxon>Pseudomonadota</taxon>
        <taxon>Gammaproteobacteria</taxon>
        <taxon>Thiotrichales</taxon>
        <taxon>Thiotrichaceae</taxon>
        <taxon>Thiomargarita</taxon>
    </lineage>
</organism>
<gene>
    <name evidence="7" type="ORF">PN36_31455</name>
</gene>
<comment type="subcellular location">
    <subcellularLocation>
        <location evidence="1">Membrane</location>
        <topology evidence="1">Multi-pass membrane protein</topology>
    </subcellularLocation>
</comment>
<keyword evidence="5 6" id="KW-0472">Membrane</keyword>
<feature type="transmembrane region" description="Helical" evidence="6">
    <location>
        <begin position="47"/>
        <end position="66"/>
    </location>
</feature>
<protein>
    <submittedName>
        <fullName evidence="7">Uncharacterized protein</fullName>
    </submittedName>
</protein>
<dbReference type="EMBL" id="JSZA02000251">
    <property type="protein sequence ID" value="KHD07832.1"/>
    <property type="molecule type" value="Genomic_DNA"/>
</dbReference>
<evidence type="ECO:0000256" key="3">
    <source>
        <dbReference type="ARBA" id="ARBA00022692"/>
    </source>
</evidence>
<sequence>MLALTSRLVKHFLLFGSLKILSAIGYIRHPIMLGTIIGLWATPSMSVGHLMLAIGFTIYIFIGIRFEERDIV</sequence>
<dbReference type="GO" id="GO:0016020">
    <property type="term" value="C:membrane"/>
    <property type="evidence" value="ECO:0007669"/>
    <property type="project" value="UniProtKB-SubCell"/>
</dbReference>
<name>A0A0A6PBW2_9GAMM</name>
<keyword evidence="8" id="KW-1185">Reference proteome</keyword>
<keyword evidence="3 6" id="KW-0812">Transmembrane</keyword>
<evidence type="ECO:0000256" key="2">
    <source>
        <dbReference type="ARBA" id="ARBA00010631"/>
    </source>
</evidence>
<reference evidence="7 8" key="1">
    <citation type="journal article" date="2016" name="Front. Microbiol.">
        <title>Single-Cell (Meta-)Genomics of a Dimorphic Candidatus Thiomargarita nelsonii Reveals Genomic Plasticity.</title>
        <authorList>
            <person name="Flood B.E."/>
            <person name="Fliss P."/>
            <person name="Jones D.S."/>
            <person name="Dick G.J."/>
            <person name="Jain S."/>
            <person name="Kaster A.K."/>
            <person name="Winkel M."/>
            <person name="Mussmann M."/>
            <person name="Bailey J."/>
        </authorList>
    </citation>
    <scope>NUCLEOTIDE SEQUENCE [LARGE SCALE GENOMIC DNA]</scope>
    <source>
        <strain evidence="7">Hydrate Ridge</strain>
    </source>
</reference>
<accession>A0A0A6PBW2</accession>
<dbReference type="PANTHER" id="PTHR31040">
    <property type="entry name" value="NURIM"/>
    <property type="match status" value="1"/>
</dbReference>
<evidence type="ECO:0000256" key="6">
    <source>
        <dbReference type="SAM" id="Phobius"/>
    </source>
</evidence>
<proteinExistence type="inferred from homology"/>
<dbReference type="AlphaFoldDB" id="A0A0A6PBW2"/>
<evidence type="ECO:0000313" key="8">
    <source>
        <dbReference type="Proteomes" id="UP000030428"/>
    </source>
</evidence>
<evidence type="ECO:0000256" key="4">
    <source>
        <dbReference type="ARBA" id="ARBA00022989"/>
    </source>
</evidence>
<dbReference type="Proteomes" id="UP000030428">
    <property type="component" value="Unassembled WGS sequence"/>
</dbReference>